<gene>
    <name evidence="2" type="primary">yihP</name>
    <name evidence="2" type="ORF">CE91St30_15140</name>
</gene>
<dbReference type="InterPro" id="IPR039672">
    <property type="entry name" value="MFS_2"/>
</dbReference>
<feature type="transmembrane region" description="Helical" evidence="1">
    <location>
        <begin position="70"/>
        <end position="88"/>
    </location>
</feature>
<feature type="transmembrane region" description="Helical" evidence="1">
    <location>
        <begin position="207"/>
        <end position="228"/>
    </location>
</feature>
<dbReference type="PANTHER" id="PTHR11328:SF39">
    <property type="entry name" value="2,3-DIHYDROXYPROPANE-1-SULFONATE EXPORTER-RELATED"/>
    <property type="match status" value="1"/>
</dbReference>
<evidence type="ECO:0000313" key="3">
    <source>
        <dbReference type="Proteomes" id="UP001320544"/>
    </source>
</evidence>
<dbReference type="InterPro" id="IPR036259">
    <property type="entry name" value="MFS_trans_sf"/>
</dbReference>
<dbReference type="Pfam" id="PF13347">
    <property type="entry name" value="MFS_2"/>
    <property type="match status" value="1"/>
</dbReference>
<dbReference type="Gene3D" id="1.20.1250.20">
    <property type="entry name" value="MFS general substrate transporter like domains"/>
    <property type="match status" value="2"/>
</dbReference>
<feature type="transmembrane region" description="Helical" evidence="1">
    <location>
        <begin position="342"/>
        <end position="362"/>
    </location>
</feature>
<feature type="transmembrane region" description="Helical" evidence="1">
    <location>
        <begin position="125"/>
        <end position="152"/>
    </location>
</feature>
<feature type="transmembrane region" description="Helical" evidence="1">
    <location>
        <begin position="172"/>
        <end position="195"/>
    </location>
</feature>
<dbReference type="PANTHER" id="PTHR11328">
    <property type="entry name" value="MAJOR FACILITATOR SUPERFAMILY DOMAIN-CONTAINING PROTEIN"/>
    <property type="match status" value="1"/>
</dbReference>
<keyword evidence="1" id="KW-0472">Membrane</keyword>
<name>A0ABM7WIQ2_9ACTN</name>
<keyword evidence="3" id="KW-1185">Reference proteome</keyword>
<feature type="transmembrane region" description="Helical" evidence="1">
    <location>
        <begin position="271"/>
        <end position="291"/>
    </location>
</feature>
<feature type="transmembrane region" description="Helical" evidence="1">
    <location>
        <begin position="452"/>
        <end position="475"/>
    </location>
</feature>
<proteinExistence type="predicted"/>
<feature type="transmembrane region" description="Helical" evidence="1">
    <location>
        <begin position="420"/>
        <end position="440"/>
    </location>
</feature>
<dbReference type="Proteomes" id="UP001320544">
    <property type="component" value="Chromosome"/>
</dbReference>
<keyword evidence="1" id="KW-0812">Transmembrane</keyword>
<dbReference type="EMBL" id="AP025564">
    <property type="protein sequence ID" value="BDE96181.1"/>
    <property type="molecule type" value="Genomic_DNA"/>
</dbReference>
<accession>A0ABM7WIQ2</accession>
<evidence type="ECO:0000256" key="1">
    <source>
        <dbReference type="SAM" id="Phobius"/>
    </source>
</evidence>
<evidence type="ECO:0000313" key="2">
    <source>
        <dbReference type="EMBL" id="BDE96181.1"/>
    </source>
</evidence>
<keyword evidence="1" id="KW-1133">Transmembrane helix</keyword>
<feature type="transmembrane region" description="Helical" evidence="1">
    <location>
        <begin position="311"/>
        <end position="330"/>
    </location>
</feature>
<organism evidence="2 3">
    <name type="scientific">Raoultibacter timonensis</name>
    <dbReference type="NCBI Taxonomy" id="1907662"/>
    <lineage>
        <taxon>Bacteria</taxon>
        <taxon>Bacillati</taxon>
        <taxon>Actinomycetota</taxon>
        <taxon>Coriobacteriia</taxon>
        <taxon>Eggerthellales</taxon>
        <taxon>Eggerthellaceae</taxon>
        <taxon>Raoultibacter</taxon>
    </lineage>
</organism>
<sequence length="502" mass="54669">MSTTTASLGEKVEYAVRNNVTQALGLIYGLGMLTWTAFNQMNSNYWSYFLTEICGLEPTVMGTVKAVTGVGEWFFVIIAAIIIERVWLKHGQYRSWLLIAPPATFVCLLMTFVDPSFLDMGAKTAWMIFFQIVGGFFASFFMIAATSIVPVISRTEADRTLLSQRKAQGNMLVKVLFAAISLPAILAINGLVYRVPAGENAQNAGPMGFTVLALVFGIIMIVMFIVMYKRIDGMDPTQKLCEERAAAKKRGEKVPPIDPGEKVGLVEMIKYWITNLPAIIGLFAEIIRFIAQMTIQSMAMYVFTYAFGDVAMAAVMLTAANITGLVATFVSEPIARKVGIRITYLAGIAISCISMVFCYFVGASGEMAFIVCICGAYFGMNFMNGTMMGMQSNAIAYGEWRDGKTAKAFIMSTFQWCPKIANAVAGALTGFGLAAIGFVSGMEASPELAQGMINIICLIPAIAFAIAFVAFFFGYRLPPKKMEQIAEDLARREASKEADASA</sequence>
<feature type="transmembrane region" description="Helical" evidence="1">
    <location>
        <begin position="20"/>
        <end position="38"/>
    </location>
</feature>
<reference evidence="2 3" key="1">
    <citation type="submission" date="2022-01" db="EMBL/GenBank/DDBJ databases">
        <title>Novel bile acid biosynthetic pathways are enriched in the microbiome of centenarians.</title>
        <authorList>
            <person name="Sato Y."/>
            <person name="Atarashi K."/>
            <person name="Plichta R.D."/>
            <person name="Arai Y."/>
            <person name="Sasajima S."/>
            <person name="Kearney M.S."/>
            <person name="Suda W."/>
            <person name="Takeshita K."/>
            <person name="Sasaki T."/>
            <person name="Okamoto S."/>
            <person name="Skelly N.A."/>
            <person name="Okamura Y."/>
            <person name="Vlamakis H."/>
            <person name="Li Y."/>
            <person name="Tanoue T."/>
            <person name="Takei H."/>
            <person name="Nittono H."/>
            <person name="Narushima S."/>
            <person name="Irie J."/>
            <person name="Itoh H."/>
            <person name="Moriya K."/>
            <person name="Sugiura Y."/>
            <person name="Suematsu M."/>
            <person name="Moritoki N."/>
            <person name="Shibata S."/>
            <person name="Littman R.D."/>
            <person name="Fischbach A.M."/>
            <person name="Uwamino Y."/>
            <person name="Inoue T."/>
            <person name="Honda A."/>
            <person name="Hattori M."/>
            <person name="Murai T."/>
            <person name="Xavier J.R."/>
            <person name="Hirose N."/>
            <person name="Honda K."/>
        </authorList>
    </citation>
    <scope>NUCLEOTIDE SEQUENCE [LARGE SCALE GENOMIC DNA]</scope>
    <source>
        <strain evidence="2 3">CE91-St30</strain>
    </source>
</reference>
<feature type="transmembrane region" description="Helical" evidence="1">
    <location>
        <begin position="368"/>
        <end position="387"/>
    </location>
</feature>
<dbReference type="RefSeq" id="WP_102378286.1">
    <property type="nucleotide sequence ID" value="NZ_AP025564.1"/>
</dbReference>
<feature type="transmembrane region" description="Helical" evidence="1">
    <location>
        <begin position="95"/>
        <end position="113"/>
    </location>
</feature>
<dbReference type="SUPFAM" id="SSF103473">
    <property type="entry name" value="MFS general substrate transporter"/>
    <property type="match status" value="1"/>
</dbReference>
<protein>
    <submittedName>
        <fullName evidence="2">MFS transporter</fullName>
    </submittedName>
</protein>